<evidence type="ECO:0000313" key="2">
    <source>
        <dbReference type="EMBL" id="KAK1533411.1"/>
    </source>
</evidence>
<feature type="compositionally biased region" description="Low complexity" evidence="1">
    <location>
        <begin position="12"/>
        <end position="23"/>
    </location>
</feature>
<accession>A0ABQ9SD32</accession>
<proteinExistence type="predicted"/>
<feature type="region of interest" description="Disordered" evidence="1">
    <location>
        <begin position="1"/>
        <end position="47"/>
    </location>
</feature>
<protein>
    <submittedName>
        <fullName evidence="2">Uncharacterized protein</fullName>
    </submittedName>
</protein>
<sequence length="169" mass="19010">MSRLGPPRPHSHSSSSSSSSSSLSRRRQSIPRVAPLPTPRYDHSIPSGTSAWDRQLRRLSVIPTWHRFSSGLWHSARITAVLRVNNTRPLSSRPIRLFLQHSSTAPTSYFALFITLKSVPPVSPTYGVLFCRLPPIPRGRKLRRPLLTDHLYLDLLISAQISVTLLSRC</sequence>
<dbReference type="EMBL" id="MOPA01000008">
    <property type="protein sequence ID" value="KAK1533411.1"/>
    <property type="molecule type" value="Genomic_DNA"/>
</dbReference>
<dbReference type="RefSeq" id="XP_060346564.1">
    <property type="nucleotide sequence ID" value="XM_060494382.1"/>
</dbReference>
<reference evidence="2 3" key="1">
    <citation type="submission" date="2016-10" db="EMBL/GenBank/DDBJ databases">
        <title>The genome sequence of Colletotrichum fioriniae PJ7.</title>
        <authorList>
            <person name="Baroncelli R."/>
        </authorList>
    </citation>
    <scope>NUCLEOTIDE SEQUENCE [LARGE SCALE GENOMIC DNA]</scope>
    <source>
        <strain evidence="2 3">IMI 384185</strain>
    </source>
</reference>
<name>A0ABQ9SD32_9PEZI</name>
<comment type="caution">
    <text evidence="2">The sequence shown here is derived from an EMBL/GenBank/DDBJ whole genome shotgun (WGS) entry which is preliminary data.</text>
</comment>
<keyword evidence="3" id="KW-1185">Reference proteome</keyword>
<dbReference type="GeneID" id="85378281"/>
<evidence type="ECO:0000313" key="3">
    <source>
        <dbReference type="Proteomes" id="UP001241169"/>
    </source>
</evidence>
<dbReference type="Proteomes" id="UP001241169">
    <property type="component" value="Unassembled WGS sequence"/>
</dbReference>
<organism evidence="2 3">
    <name type="scientific">Colletotrichum paranaense</name>
    <dbReference type="NCBI Taxonomy" id="1914294"/>
    <lineage>
        <taxon>Eukaryota</taxon>
        <taxon>Fungi</taxon>
        <taxon>Dikarya</taxon>
        <taxon>Ascomycota</taxon>
        <taxon>Pezizomycotina</taxon>
        <taxon>Sordariomycetes</taxon>
        <taxon>Hypocreomycetidae</taxon>
        <taxon>Glomerellales</taxon>
        <taxon>Glomerellaceae</taxon>
        <taxon>Colletotrichum</taxon>
        <taxon>Colletotrichum acutatum species complex</taxon>
    </lineage>
</organism>
<evidence type="ECO:0000256" key="1">
    <source>
        <dbReference type="SAM" id="MobiDB-lite"/>
    </source>
</evidence>
<gene>
    <name evidence="2" type="ORF">CPAR01_10119</name>
</gene>